<name>A0A3M6UCV6_POCDA</name>
<dbReference type="GO" id="GO:0005737">
    <property type="term" value="C:cytoplasm"/>
    <property type="evidence" value="ECO:0007669"/>
    <property type="project" value="UniProtKB-SubCell"/>
</dbReference>
<dbReference type="InterPro" id="IPR014001">
    <property type="entry name" value="Helicase_ATP-bd"/>
</dbReference>
<dbReference type="GO" id="GO:0005524">
    <property type="term" value="F:ATP binding"/>
    <property type="evidence" value="ECO:0007669"/>
    <property type="project" value="UniProtKB-KW"/>
</dbReference>
<keyword evidence="13" id="KW-0238">DNA-binding</keyword>
<evidence type="ECO:0000256" key="18">
    <source>
        <dbReference type="ARBA" id="ARBA00049360"/>
    </source>
</evidence>
<evidence type="ECO:0000256" key="9">
    <source>
        <dbReference type="ARBA" id="ARBA00022801"/>
    </source>
</evidence>
<evidence type="ECO:0000259" key="26">
    <source>
        <dbReference type="PROSITE" id="PS51192"/>
    </source>
</evidence>
<evidence type="ECO:0000256" key="23">
    <source>
        <dbReference type="PROSITE-ProRule" id="PRU00047"/>
    </source>
</evidence>
<dbReference type="STRING" id="46731.A0A3M6UCV6"/>
<reference evidence="28 29" key="1">
    <citation type="journal article" date="2018" name="Sci. Rep.">
        <title>Comparative analysis of the Pocillopora damicornis genome highlights role of immune system in coral evolution.</title>
        <authorList>
            <person name="Cunning R."/>
            <person name="Bay R.A."/>
            <person name="Gillette P."/>
            <person name="Baker A.C."/>
            <person name="Traylor-Knowles N."/>
        </authorList>
    </citation>
    <scope>NUCLEOTIDE SEQUENCE [LARGE SCALE GENOMIC DNA]</scope>
    <source>
        <strain evidence="28">RSMAS</strain>
        <tissue evidence="28">Whole animal</tissue>
    </source>
</reference>
<evidence type="ECO:0000256" key="3">
    <source>
        <dbReference type="ARBA" id="ARBA00004496"/>
    </source>
</evidence>
<dbReference type="FunFam" id="3.40.50.300:FF:001084">
    <property type="entry name" value="RecQ like helicase 4"/>
    <property type="match status" value="1"/>
</dbReference>
<feature type="compositionally biased region" description="Basic residues" evidence="24">
    <location>
        <begin position="903"/>
        <end position="916"/>
    </location>
</feature>
<feature type="domain" description="Helicase C-terminal" evidence="27">
    <location>
        <begin position="842"/>
        <end position="1037"/>
    </location>
</feature>
<dbReference type="Proteomes" id="UP000275408">
    <property type="component" value="Unassembled WGS sequence"/>
</dbReference>
<dbReference type="Gene3D" id="3.40.50.300">
    <property type="entry name" value="P-loop containing nucleotide triphosphate hydrolases"/>
    <property type="match status" value="2"/>
</dbReference>
<dbReference type="GO" id="GO:0051276">
    <property type="term" value="P:chromosome organization"/>
    <property type="evidence" value="ECO:0007669"/>
    <property type="project" value="UniProtKB-ARBA"/>
</dbReference>
<keyword evidence="12" id="KW-0067">ATP-binding</keyword>
<comment type="similarity">
    <text evidence="4">Belongs to the helicase family. RecQ subfamily.</text>
</comment>
<evidence type="ECO:0000256" key="4">
    <source>
        <dbReference type="ARBA" id="ARBA00005446"/>
    </source>
</evidence>
<dbReference type="PROSITE" id="PS51194">
    <property type="entry name" value="HELICASE_CTER"/>
    <property type="match status" value="1"/>
</dbReference>
<dbReference type="InterPro" id="IPR011545">
    <property type="entry name" value="DEAD/DEAH_box_helicase_dom"/>
</dbReference>
<evidence type="ECO:0000256" key="2">
    <source>
        <dbReference type="ARBA" id="ARBA00004123"/>
    </source>
</evidence>
<dbReference type="PROSITE" id="PS50158">
    <property type="entry name" value="ZF_CCHC"/>
    <property type="match status" value="1"/>
</dbReference>
<keyword evidence="15" id="KW-0539">Nucleus</keyword>
<evidence type="ECO:0000256" key="17">
    <source>
        <dbReference type="ARBA" id="ARBA00034808"/>
    </source>
</evidence>
<dbReference type="GO" id="GO:0005634">
    <property type="term" value="C:nucleus"/>
    <property type="evidence" value="ECO:0007669"/>
    <property type="project" value="UniProtKB-SubCell"/>
</dbReference>
<feature type="compositionally biased region" description="Basic and acidic residues" evidence="24">
    <location>
        <begin position="117"/>
        <end position="130"/>
    </location>
</feature>
<evidence type="ECO:0000256" key="16">
    <source>
        <dbReference type="ARBA" id="ARBA00034617"/>
    </source>
</evidence>
<dbReference type="Pfam" id="PF26116">
    <property type="entry name" value="FAM13A"/>
    <property type="match status" value="1"/>
</dbReference>
<accession>A0A3M6UCV6</accession>
<dbReference type="GO" id="GO:0000724">
    <property type="term" value="P:double-strand break repair via homologous recombination"/>
    <property type="evidence" value="ECO:0007669"/>
    <property type="project" value="TreeGrafter"/>
</dbReference>
<dbReference type="Pfam" id="PF00271">
    <property type="entry name" value="Helicase_C"/>
    <property type="match status" value="1"/>
</dbReference>
<evidence type="ECO:0000256" key="15">
    <source>
        <dbReference type="ARBA" id="ARBA00023242"/>
    </source>
</evidence>
<dbReference type="SMART" id="SM00343">
    <property type="entry name" value="ZnF_C2HC"/>
    <property type="match status" value="1"/>
</dbReference>
<comment type="caution">
    <text evidence="28">The sequence shown here is derived from an EMBL/GenBank/DDBJ whole genome shotgun (WGS) entry which is preliminary data.</text>
</comment>
<dbReference type="CDD" id="cd22289">
    <property type="entry name" value="RecQL4_SLD2_NTD"/>
    <property type="match status" value="1"/>
</dbReference>
<keyword evidence="10" id="KW-0347">Helicase</keyword>
<dbReference type="GO" id="GO:0009378">
    <property type="term" value="F:four-way junction helicase activity"/>
    <property type="evidence" value="ECO:0007669"/>
    <property type="project" value="TreeGrafter"/>
</dbReference>
<dbReference type="GO" id="GO:0043138">
    <property type="term" value="F:3'-5' DNA helicase activity"/>
    <property type="evidence" value="ECO:0007669"/>
    <property type="project" value="UniProtKB-EC"/>
</dbReference>
<gene>
    <name evidence="28" type="ORF">pdam_00004698</name>
</gene>
<evidence type="ECO:0000256" key="20">
    <source>
        <dbReference type="ARBA" id="ARBA00076756"/>
    </source>
</evidence>
<dbReference type="Pfam" id="PF00270">
    <property type="entry name" value="DEAD"/>
    <property type="match status" value="1"/>
</dbReference>
<dbReference type="Pfam" id="PF00098">
    <property type="entry name" value="zf-CCHC"/>
    <property type="match status" value="1"/>
</dbReference>
<evidence type="ECO:0000256" key="19">
    <source>
        <dbReference type="ARBA" id="ARBA00074290"/>
    </source>
</evidence>
<evidence type="ECO:0000256" key="7">
    <source>
        <dbReference type="ARBA" id="ARBA00022723"/>
    </source>
</evidence>
<proteinExistence type="inferred from homology"/>
<evidence type="ECO:0000256" key="8">
    <source>
        <dbReference type="ARBA" id="ARBA00022741"/>
    </source>
</evidence>
<dbReference type="FunFam" id="1.10.10.1460:FF:000001">
    <property type="entry name" value="DNA replication regulator Sld2"/>
    <property type="match status" value="1"/>
</dbReference>
<dbReference type="PANTHER" id="PTHR13710:SF108">
    <property type="entry name" value="ATP-DEPENDENT DNA HELICASE Q4"/>
    <property type="match status" value="1"/>
</dbReference>
<dbReference type="PANTHER" id="PTHR13710">
    <property type="entry name" value="DNA HELICASE RECQ FAMILY MEMBER"/>
    <property type="match status" value="1"/>
</dbReference>
<dbReference type="OMA" id="KMERMIG"/>
<dbReference type="Gene3D" id="1.10.10.1460">
    <property type="match status" value="1"/>
</dbReference>
<evidence type="ECO:0000256" key="13">
    <source>
        <dbReference type="ARBA" id="ARBA00023125"/>
    </source>
</evidence>
<feature type="compositionally biased region" description="Basic and acidic residues" evidence="24">
    <location>
        <begin position="297"/>
        <end position="315"/>
    </location>
</feature>
<keyword evidence="9" id="KW-0378">Hydrolase</keyword>
<feature type="compositionally biased region" description="Polar residues" evidence="24">
    <location>
        <begin position="1133"/>
        <end position="1155"/>
    </location>
</feature>
<feature type="region of interest" description="Disordered" evidence="24">
    <location>
        <begin position="109"/>
        <end position="130"/>
    </location>
</feature>
<feature type="region of interest" description="Disordered" evidence="24">
    <location>
        <begin position="284"/>
        <end position="315"/>
    </location>
</feature>
<dbReference type="InterPro" id="IPR036875">
    <property type="entry name" value="Znf_CCHC_sf"/>
</dbReference>
<dbReference type="SMART" id="SM00490">
    <property type="entry name" value="HELICc"/>
    <property type="match status" value="1"/>
</dbReference>
<evidence type="ECO:0000256" key="21">
    <source>
        <dbReference type="ARBA" id="ARBA00078242"/>
    </source>
</evidence>
<keyword evidence="7" id="KW-0479">Metal-binding</keyword>
<dbReference type="GO" id="GO:0008270">
    <property type="term" value="F:zinc ion binding"/>
    <property type="evidence" value="ECO:0007669"/>
    <property type="project" value="UniProtKB-KW"/>
</dbReference>
<keyword evidence="29" id="KW-1185">Reference proteome</keyword>
<evidence type="ECO:0000256" key="11">
    <source>
        <dbReference type="ARBA" id="ARBA00022833"/>
    </source>
</evidence>
<dbReference type="SUPFAM" id="SSF52540">
    <property type="entry name" value="P-loop containing nucleoside triphosphate hydrolases"/>
    <property type="match status" value="1"/>
</dbReference>
<organism evidence="28 29">
    <name type="scientific">Pocillopora damicornis</name>
    <name type="common">Cauliflower coral</name>
    <name type="synonym">Millepora damicornis</name>
    <dbReference type="NCBI Taxonomy" id="46731"/>
    <lineage>
        <taxon>Eukaryota</taxon>
        <taxon>Metazoa</taxon>
        <taxon>Cnidaria</taxon>
        <taxon>Anthozoa</taxon>
        <taxon>Hexacorallia</taxon>
        <taxon>Scleractinia</taxon>
        <taxon>Astrocoeniina</taxon>
        <taxon>Pocilloporidae</taxon>
        <taxon>Pocillopora</taxon>
    </lineage>
</organism>
<dbReference type="InterPro" id="IPR059029">
    <property type="entry name" value="FAM13A_dom"/>
</dbReference>
<evidence type="ECO:0000259" key="27">
    <source>
        <dbReference type="PROSITE" id="PS51194"/>
    </source>
</evidence>
<dbReference type="EMBL" id="RCHS01001807">
    <property type="protein sequence ID" value="RMX51258.1"/>
    <property type="molecule type" value="Genomic_DNA"/>
</dbReference>
<evidence type="ECO:0000256" key="14">
    <source>
        <dbReference type="ARBA" id="ARBA00023235"/>
    </source>
</evidence>
<dbReference type="PROSITE" id="PS51192">
    <property type="entry name" value="HELICASE_ATP_BIND_1"/>
    <property type="match status" value="1"/>
</dbReference>
<evidence type="ECO:0000256" key="1">
    <source>
        <dbReference type="ARBA" id="ARBA00001947"/>
    </source>
</evidence>
<comment type="cofactor">
    <cofactor evidence="1">
        <name>Zn(2+)</name>
        <dbReference type="ChEBI" id="CHEBI:29105"/>
    </cofactor>
</comment>
<dbReference type="GO" id="GO:0016787">
    <property type="term" value="F:hydrolase activity"/>
    <property type="evidence" value="ECO:0007669"/>
    <property type="project" value="UniProtKB-KW"/>
</dbReference>
<evidence type="ECO:0000256" key="10">
    <source>
        <dbReference type="ARBA" id="ARBA00022806"/>
    </source>
</evidence>
<feature type="region of interest" description="Disordered" evidence="24">
    <location>
        <begin position="523"/>
        <end position="544"/>
    </location>
</feature>
<keyword evidence="8" id="KW-0547">Nucleotide-binding</keyword>
<dbReference type="SUPFAM" id="SSF57756">
    <property type="entry name" value="Retrovirus zinc finger-like domains"/>
    <property type="match status" value="1"/>
</dbReference>
<evidence type="ECO:0000256" key="5">
    <source>
        <dbReference type="ARBA" id="ARBA00022490"/>
    </source>
</evidence>
<dbReference type="InterPro" id="IPR001650">
    <property type="entry name" value="Helicase_C-like"/>
</dbReference>
<dbReference type="InterPro" id="IPR001878">
    <property type="entry name" value="Znf_CCHC"/>
</dbReference>
<dbReference type="SMART" id="SM00487">
    <property type="entry name" value="DEXDc"/>
    <property type="match status" value="1"/>
</dbReference>
<feature type="region of interest" description="Disordered" evidence="24">
    <location>
        <begin position="487"/>
        <end position="506"/>
    </location>
</feature>
<comment type="subcellular location">
    <subcellularLocation>
        <location evidence="3">Cytoplasm</location>
    </subcellularLocation>
    <subcellularLocation>
        <location evidence="2">Nucleus</location>
    </subcellularLocation>
</comment>
<dbReference type="CDD" id="cd18794">
    <property type="entry name" value="SF2_C_RecQ"/>
    <property type="match status" value="1"/>
</dbReference>
<feature type="domain" description="CCHC-type" evidence="25">
    <location>
        <begin position="510"/>
        <end position="524"/>
    </location>
</feature>
<keyword evidence="11" id="KW-0862">Zinc</keyword>
<protein>
    <recommendedName>
        <fullName evidence="19">ATP-dependent DNA helicase Q4</fullName>
        <ecNumber evidence="17">5.6.2.4</ecNumber>
    </recommendedName>
    <alternativeName>
        <fullName evidence="20">DNA 3'-5' helicase RecQ4</fullName>
    </alternativeName>
    <alternativeName>
        <fullName evidence="21">DNA helicase, RecQ-like type 4</fullName>
    </alternativeName>
    <alternativeName>
        <fullName evidence="22">RecQ protein-like 4</fullName>
    </alternativeName>
</protein>
<evidence type="ECO:0000259" key="25">
    <source>
        <dbReference type="PROSITE" id="PS50158"/>
    </source>
</evidence>
<feature type="domain" description="Helicase ATP-binding" evidence="26">
    <location>
        <begin position="636"/>
        <end position="813"/>
    </location>
</feature>
<comment type="catalytic activity">
    <reaction evidence="18">
        <text>ATP + H2O = ADP + phosphate + H(+)</text>
        <dbReference type="Rhea" id="RHEA:13065"/>
        <dbReference type="ChEBI" id="CHEBI:15377"/>
        <dbReference type="ChEBI" id="CHEBI:15378"/>
        <dbReference type="ChEBI" id="CHEBI:30616"/>
        <dbReference type="ChEBI" id="CHEBI:43474"/>
        <dbReference type="ChEBI" id="CHEBI:456216"/>
    </reaction>
</comment>
<evidence type="ECO:0000313" key="28">
    <source>
        <dbReference type="EMBL" id="RMX51258.1"/>
    </source>
</evidence>
<keyword evidence="23" id="KW-0863">Zinc-finger</keyword>
<dbReference type="Gene3D" id="4.10.60.10">
    <property type="entry name" value="Zinc finger, CCHC-type"/>
    <property type="match status" value="1"/>
</dbReference>
<keyword evidence="5" id="KW-0963">Cytoplasm</keyword>
<dbReference type="FunFam" id="3.40.50.300:FF:000772">
    <property type="entry name" value="ATP-dependent DNA helicase Q4"/>
    <property type="match status" value="1"/>
</dbReference>
<keyword evidence="14" id="KW-0413">Isomerase</keyword>
<dbReference type="GO" id="GO:0003677">
    <property type="term" value="F:DNA binding"/>
    <property type="evidence" value="ECO:0007669"/>
    <property type="project" value="UniProtKB-KW"/>
</dbReference>
<dbReference type="GO" id="GO:0005694">
    <property type="term" value="C:chromosome"/>
    <property type="evidence" value="ECO:0007669"/>
    <property type="project" value="TreeGrafter"/>
</dbReference>
<comment type="catalytic activity">
    <reaction evidence="16">
        <text>Couples ATP hydrolysis with the unwinding of duplex DNA by translocating in the 3'-5' direction.</text>
        <dbReference type="EC" id="5.6.2.4"/>
    </reaction>
</comment>
<keyword evidence="6" id="KW-0597">Phosphoprotein</keyword>
<dbReference type="OrthoDB" id="6020978at2759"/>
<feature type="region of interest" description="Disordered" evidence="24">
    <location>
        <begin position="1092"/>
        <end position="1155"/>
    </location>
</feature>
<feature type="region of interest" description="Disordered" evidence="24">
    <location>
        <begin position="890"/>
        <end position="916"/>
    </location>
</feature>
<dbReference type="CDD" id="cd18018">
    <property type="entry name" value="DEXHc_RecQ4-like"/>
    <property type="match status" value="1"/>
</dbReference>
<evidence type="ECO:0000256" key="24">
    <source>
        <dbReference type="SAM" id="MobiDB-lite"/>
    </source>
</evidence>
<evidence type="ECO:0000256" key="6">
    <source>
        <dbReference type="ARBA" id="ARBA00022553"/>
    </source>
</evidence>
<sequence>MIGSKAMRELSSLKQELKCWENMFERTHGRKPSKDDISTGSEEIRESYKRYRTLKESLLKRETVECQQDDSEEVFGKNLNKKKADLKLSTIPFHAKEWADITPVRLCHGQRPKKRADKSPTKEKATEDNVDKDVLDVKQCESTEKEATTLINLESNLQDVRVVDTSEHTLKSLTQKRTGSSFLLPNHQSRNVRFKKRGAISSVWLQKCKPELPPNEDHQVLNLDELQENLFESENIPSNEQANIAIEKVLDKENCTFARQNEINVGSLPEIDLETQKNTGVAKDSIGRKMSPGTGFKADKKWSVQESSNKVDDKTVASKYKDRENKTHPNAKQHLKVRDLPQTSQEKCLTGSVSVADPFESDQMGMKTDPLEITGEASQEISNHKRKADERTFELEKPHKKLRCENDHEEQVHEESKWEDEEKNLSNIAAEPELPLRTAKVKVSSGLVSDNFQKLNMKHRSYRRRGGGISGSAHKRRAWKQIMKSRGEFVPQKSWSSKGQSGRGGRSGTCFKCGQEGHWAKNCRGPKKSQAGPKMENSDQENDGIDMDEFEPLPSIEEAALMAAGIHRDDVPQGENLAILPHKLPRPVVMPPTPPPAVEPFYQPVDGKPVDTTNEVLSSLEKLGFSSFRSGQQEAVMRILCGMSSLVVLSTGAGKSLCYQLPAFMYAQRSSCLTLVISPLVSLMEDQITGLPHGLKGACLHTNLTKAQRQKVVEDLCSGKVSVLLLSPEALVGGGSGNGCLPSVSQLPQIAFACIDEAHCVSEWSHNFRPSYLRVCKVLREKFGVRCFLGLTATATRATAASVAEHLGIAHDPEAVIRGGAVPPNLFLSVSCDTDKTQALLQLLQGRRFLHCDSIIIYCTRREQTEKLASTLRTCLQSTRLASGWNGLEESVDEGDAEEPGKTKTKSKGKRKKKTAKATVPKWDAECYHAGLSAAQRRRVQKRFMTGQLRIVVATVAFGMGLDKSDVRAIIHYNLPRSFESYVQEIGRAGRDGNPSHCHVFLDPEGKDMCELRRHVYANTVDRSSLKKLVQRTFPRCDCRELQRQQKERQQVAVKSDSNDYLDLEGDYDNIIDTNMEAELQAFEQKYQRELEVREDTDERQKIEREEGSELNLKLDEPDIDPLGDNNIEHPSLENSVKGTLDSNPPSESNTSAKSTEFADNNLQPADQVNAHRVCGGHPVAMVTDVIVQELDLREESIATLLCYLELHPSRWLEVLQPVKSTCTVKFYGGHAQLREVAQKIPPIAAAVSHTSTTLANFKKSGTLTFPVVELADKMGWDLAPVCRELRALQWNTSLSREHSLSNMGQSGILVEFSDLSIHVRAPGDLSDSERDSICDFLEDRILAEERTQLQQLQFVYDSLKSVSFSEFWQCADAVDDEADNQLKRIVKSYFEDCNDKTKEELATLAEARKASRVIRSSITREDHVNWDGIARDIRALLGVHHDHSFTGRAVARIFHGIDSPCYPAEVWGRDRRFWRKHLDVEFNSLRKFATQELIRFR</sequence>
<evidence type="ECO:0000313" key="29">
    <source>
        <dbReference type="Proteomes" id="UP000275408"/>
    </source>
</evidence>
<dbReference type="InterPro" id="IPR027417">
    <property type="entry name" value="P-loop_NTPase"/>
</dbReference>
<evidence type="ECO:0000256" key="12">
    <source>
        <dbReference type="ARBA" id="ARBA00022840"/>
    </source>
</evidence>
<dbReference type="EC" id="5.6.2.4" evidence="17"/>
<evidence type="ECO:0000256" key="22">
    <source>
        <dbReference type="ARBA" id="ARBA00084018"/>
    </source>
</evidence>
<feature type="compositionally biased region" description="Basic and acidic residues" evidence="24">
    <location>
        <begin position="1092"/>
        <end position="1117"/>
    </location>
</feature>